<gene>
    <name evidence="5" type="ORF">PNOK_0310000</name>
</gene>
<dbReference type="InterPro" id="IPR018466">
    <property type="entry name" value="Kre9/Knh1-like_N"/>
</dbReference>
<sequence>MHASTILSLFAVALSASAFEVTNPSNSSSWNQHGFNTLAWDRVSTDATNFTVVLTNTDRSILPINNQVLVSFVDASSDTTFSVDAPSGGFSVGGSYRINLVKSTSEITSIYAQSDEFDIVEGGDASQDSSSAAPSSTGTSSRSTSAGTTSSSATSRSAASSTPTTLSVTGSSGTSTSTSTDSSASASSTSNAANSRQVGYGLLGAMLLMGGFLA</sequence>
<feature type="domain" description="Yeast cell wall synthesis Kre9/Knh1-like N-terminal" evidence="4">
    <location>
        <begin position="23"/>
        <end position="119"/>
    </location>
</feature>
<feature type="chain" id="PRO_5013622035" evidence="3">
    <location>
        <begin position="19"/>
        <end position="214"/>
    </location>
</feature>
<dbReference type="OrthoDB" id="5316007at2759"/>
<organism evidence="5 6">
    <name type="scientific">Pyrrhoderma noxium</name>
    <dbReference type="NCBI Taxonomy" id="2282107"/>
    <lineage>
        <taxon>Eukaryota</taxon>
        <taxon>Fungi</taxon>
        <taxon>Dikarya</taxon>
        <taxon>Basidiomycota</taxon>
        <taxon>Agaricomycotina</taxon>
        <taxon>Agaricomycetes</taxon>
        <taxon>Hymenochaetales</taxon>
        <taxon>Hymenochaetaceae</taxon>
        <taxon>Pyrrhoderma</taxon>
    </lineage>
</organism>
<protein>
    <submittedName>
        <fullName evidence="5">GPI-anchored small secreted</fullName>
    </submittedName>
</protein>
<dbReference type="PANTHER" id="PTHR35185">
    <property type="entry name" value="SERINE/THREONINE-RICH PROTEIN ADG2-RELATED"/>
    <property type="match status" value="1"/>
</dbReference>
<dbReference type="InParanoid" id="A0A286ULK6"/>
<reference evidence="5 6" key="1">
    <citation type="journal article" date="2017" name="Mol. Ecol.">
        <title>Comparative and population genomic landscape of Phellinus noxius: A hypervariable fungus causing root rot in trees.</title>
        <authorList>
            <person name="Chung C.L."/>
            <person name="Lee T.J."/>
            <person name="Akiba M."/>
            <person name="Lee H.H."/>
            <person name="Kuo T.H."/>
            <person name="Liu D."/>
            <person name="Ke H.M."/>
            <person name="Yokoi T."/>
            <person name="Roa M.B."/>
            <person name="Lu M.J."/>
            <person name="Chang Y.Y."/>
            <person name="Ann P.J."/>
            <person name="Tsai J.N."/>
            <person name="Chen C.Y."/>
            <person name="Tzean S.S."/>
            <person name="Ota Y."/>
            <person name="Hattori T."/>
            <person name="Sahashi N."/>
            <person name="Liou R.F."/>
            <person name="Kikuchi T."/>
            <person name="Tsai I.J."/>
        </authorList>
    </citation>
    <scope>NUCLEOTIDE SEQUENCE [LARGE SCALE GENOMIC DNA]</scope>
    <source>
        <strain evidence="5 6">FFPRI411160</strain>
    </source>
</reference>
<evidence type="ECO:0000256" key="1">
    <source>
        <dbReference type="ARBA" id="ARBA00022729"/>
    </source>
</evidence>
<dbReference type="Pfam" id="PF10342">
    <property type="entry name" value="Kre9_KNH"/>
    <property type="match status" value="1"/>
</dbReference>
<proteinExistence type="predicted"/>
<feature type="compositionally biased region" description="Low complexity" evidence="2">
    <location>
        <begin position="129"/>
        <end position="191"/>
    </location>
</feature>
<keyword evidence="6" id="KW-1185">Reference proteome</keyword>
<accession>A0A286ULK6</accession>
<keyword evidence="1 3" id="KW-0732">Signal</keyword>
<comment type="caution">
    <text evidence="5">The sequence shown here is derived from an EMBL/GenBank/DDBJ whole genome shotgun (WGS) entry which is preliminary data.</text>
</comment>
<feature type="region of interest" description="Disordered" evidence="2">
    <location>
        <begin position="121"/>
        <end position="191"/>
    </location>
</feature>
<evidence type="ECO:0000256" key="2">
    <source>
        <dbReference type="SAM" id="MobiDB-lite"/>
    </source>
</evidence>
<dbReference type="AlphaFoldDB" id="A0A286ULK6"/>
<name>A0A286ULK6_9AGAM</name>
<dbReference type="Proteomes" id="UP000217199">
    <property type="component" value="Unassembled WGS sequence"/>
</dbReference>
<evidence type="ECO:0000256" key="3">
    <source>
        <dbReference type="SAM" id="SignalP"/>
    </source>
</evidence>
<dbReference type="InterPro" id="IPR052479">
    <property type="entry name" value="GPI-anchor_Adhesion_Reg"/>
</dbReference>
<evidence type="ECO:0000259" key="4">
    <source>
        <dbReference type="Pfam" id="PF10342"/>
    </source>
</evidence>
<dbReference type="PANTHER" id="PTHR35185:SF1">
    <property type="entry name" value="UPF0619 GPI-ANCHORED MEMBRANE PROTEIN C1322.10"/>
    <property type="match status" value="1"/>
</dbReference>
<dbReference type="EMBL" id="NBII01000003">
    <property type="protein sequence ID" value="PAV20473.1"/>
    <property type="molecule type" value="Genomic_DNA"/>
</dbReference>
<feature type="signal peptide" evidence="3">
    <location>
        <begin position="1"/>
        <end position="18"/>
    </location>
</feature>
<evidence type="ECO:0000313" key="5">
    <source>
        <dbReference type="EMBL" id="PAV20473.1"/>
    </source>
</evidence>
<dbReference type="STRING" id="2282107.A0A286ULK6"/>
<evidence type="ECO:0000313" key="6">
    <source>
        <dbReference type="Proteomes" id="UP000217199"/>
    </source>
</evidence>